<dbReference type="EMBL" id="QGNW01001231">
    <property type="protein sequence ID" value="RVW49171.1"/>
    <property type="molecule type" value="Genomic_DNA"/>
</dbReference>
<reference evidence="1 2" key="1">
    <citation type="journal article" date="2018" name="PLoS Genet.">
        <title>Population sequencing reveals clonal diversity and ancestral inbreeding in the grapevine cultivar Chardonnay.</title>
        <authorList>
            <person name="Roach M.J."/>
            <person name="Johnson D.L."/>
            <person name="Bohlmann J."/>
            <person name="van Vuuren H.J."/>
            <person name="Jones S.J."/>
            <person name="Pretorius I.S."/>
            <person name="Schmidt S.A."/>
            <person name="Borneman A.R."/>
        </authorList>
    </citation>
    <scope>NUCLEOTIDE SEQUENCE [LARGE SCALE GENOMIC DNA]</scope>
    <source>
        <strain evidence="2">cv. Chardonnay</strain>
        <tissue evidence="1">Leaf</tissue>
    </source>
</reference>
<evidence type="ECO:0000313" key="2">
    <source>
        <dbReference type="Proteomes" id="UP000288805"/>
    </source>
</evidence>
<dbReference type="SUPFAM" id="SSF53098">
    <property type="entry name" value="Ribonuclease H-like"/>
    <property type="match status" value="1"/>
</dbReference>
<dbReference type="PANTHER" id="PTHR48475:SF2">
    <property type="entry name" value="RIBONUCLEASE H"/>
    <property type="match status" value="1"/>
</dbReference>
<name>A0A438EN42_VITVI</name>
<protein>
    <recommendedName>
        <fullName evidence="3">RNase H type-1 domain-containing protein</fullName>
    </recommendedName>
</protein>
<evidence type="ECO:0000313" key="1">
    <source>
        <dbReference type="EMBL" id="RVW49171.1"/>
    </source>
</evidence>
<proteinExistence type="predicted"/>
<dbReference type="PANTHER" id="PTHR48475">
    <property type="entry name" value="RIBONUCLEASE H"/>
    <property type="match status" value="1"/>
</dbReference>
<gene>
    <name evidence="1" type="ORF">CK203_087495</name>
</gene>
<evidence type="ECO:0008006" key="3">
    <source>
        <dbReference type="Google" id="ProtNLM"/>
    </source>
</evidence>
<organism evidence="1 2">
    <name type="scientific">Vitis vinifera</name>
    <name type="common">Grape</name>
    <dbReference type="NCBI Taxonomy" id="29760"/>
    <lineage>
        <taxon>Eukaryota</taxon>
        <taxon>Viridiplantae</taxon>
        <taxon>Streptophyta</taxon>
        <taxon>Embryophyta</taxon>
        <taxon>Tracheophyta</taxon>
        <taxon>Spermatophyta</taxon>
        <taxon>Magnoliopsida</taxon>
        <taxon>eudicotyledons</taxon>
        <taxon>Gunneridae</taxon>
        <taxon>Pentapetalae</taxon>
        <taxon>rosids</taxon>
        <taxon>Vitales</taxon>
        <taxon>Vitaceae</taxon>
        <taxon>Viteae</taxon>
        <taxon>Vitis</taxon>
    </lineage>
</organism>
<dbReference type="InterPro" id="IPR012337">
    <property type="entry name" value="RNaseH-like_sf"/>
</dbReference>
<dbReference type="Proteomes" id="UP000288805">
    <property type="component" value="Unassembled WGS sequence"/>
</dbReference>
<dbReference type="AlphaFoldDB" id="A0A438EN42"/>
<comment type="caution">
    <text evidence="1">The sequence shown here is derived from an EMBL/GenBank/DDBJ whole genome shotgun (WGS) entry which is preliminary data.</text>
</comment>
<accession>A0A438EN42</accession>
<sequence>MVDTLCRQSIQGVWIRSRSSPTVTHWELVEQAICFNFPTSNNKAKYEAILIGLDLALMLTVARYLAIVEKCLKKLDEWIIKWVPREENGKVDALAEVATSLLINRMVMFPIYLQATPFITP</sequence>